<dbReference type="SMART" id="SM00382">
    <property type="entry name" value="AAA"/>
    <property type="match status" value="1"/>
</dbReference>
<keyword evidence="3" id="KW-0547">Nucleotide-binding</keyword>
<dbReference type="InterPro" id="IPR027417">
    <property type="entry name" value="P-loop_NTPase"/>
</dbReference>
<comment type="similarity">
    <text evidence="1">Belongs to the ABC transporter superfamily.</text>
</comment>
<evidence type="ECO:0000256" key="1">
    <source>
        <dbReference type="ARBA" id="ARBA00005417"/>
    </source>
</evidence>
<dbReference type="PANTHER" id="PTHR46743:SF2">
    <property type="entry name" value="TEICHOIC ACIDS EXPORT ATP-BINDING PROTEIN TAGH"/>
    <property type="match status" value="1"/>
</dbReference>
<dbReference type="PROSITE" id="PS00211">
    <property type="entry name" value="ABC_TRANSPORTER_1"/>
    <property type="match status" value="1"/>
</dbReference>
<name>A0ABX8UZ13_9BACT</name>
<evidence type="ECO:0000256" key="2">
    <source>
        <dbReference type="ARBA" id="ARBA00022448"/>
    </source>
</evidence>
<dbReference type="InterPro" id="IPR003593">
    <property type="entry name" value="AAA+_ATPase"/>
</dbReference>
<accession>A0ABX8UZ13</accession>
<keyword evidence="4 6" id="KW-0067">ATP-binding</keyword>
<evidence type="ECO:0000313" key="7">
    <source>
        <dbReference type="Proteomes" id="UP000826014"/>
    </source>
</evidence>
<sequence length="240" mass="26647">MTTIELEKVALTYPVYGTNSRSLKNSIINLATGGRLNKNERIVKIEALKNIDLKLKAGDRLGLVGHNGAGKTTLLKVLAQIYEPTEGHLRILGRANCLFDIMTGIDQGLTGYENIIIRGLLLGLSKQEIEHIIPSIEEFSELGEFLNIPLKSYSSGMLVRLAFGIITSIRSDILLIDEVVSVGDSRFIEKAKARITSLIHQTDIVVLSTHDHQMIKEFCNKVIRLEKGSIISFEEVNHVK</sequence>
<reference evidence="6 7" key="1">
    <citation type="journal article" date="2022" name="bioRxiv">
        <title>Ecology and evolution of chlamydial symbionts of arthropods.</title>
        <authorList>
            <person name="Halter T."/>
            <person name="Koestlbacher S."/>
            <person name="Collingro A."/>
            <person name="Sixt B.S."/>
            <person name="Toenshoff E.R."/>
            <person name="Hendrickx F."/>
            <person name="Kostanjsek R."/>
            <person name="Horn M."/>
        </authorList>
    </citation>
    <scope>NUCLEOTIDE SEQUENCE [LARGE SCALE GENOMIC DNA]</scope>
    <source>
        <strain evidence="6">W744xW776</strain>
    </source>
</reference>
<dbReference type="PROSITE" id="PS50893">
    <property type="entry name" value="ABC_TRANSPORTER_2"/>
    <property type="match status" value="1"/>
</dbReference>
<dbReference type="InterPro" id="IPR003439">
    <property type="entry name" value="ABC_transporter-like_ATP-bd"/>
</dbReference>
<feature type="domain" description="ABC transporter" evidence="5">
    <location>
        <begin position="23"/>
        <end position="239"/>
    </location>
</feature>
<dbReference type="EMBL" id="CP075587">
    <property type="protein sequence ID" value="QYF48169.1"/>
    <property type="molecule type" value="Genomic_DNA"/>
</dbReference>
<dbReference type="RefSeq" id="WP_215216691.1">
    <property type="nucleotide sequence ID" value="NZ_CP075587.1"/>
</dbReference>
<gene>
    <name evidence="6" type="ORF">RHABOEDO_000280</name>
</gene>
<evidence type="ECO:0000313" key="6">
    <source>
        <dbReference type="EMBL" id="QYF48169.1"/>
    </source>
</evidence>
<dbReference type="Proteomes" id="UP000826014">
    <property type="component" value="Chromosome"/>
</dbReference>
<proteinExistence type="inferred from homology"/>
<dbReference type="Gene3D" id="3.40.50.300">
    <property type="entry name" value="P-loop containing nucleotide triphosphate hydrolases"/>
    <property type="match status" value="1"/>
</dbReference>
<dbReference type="SUPFAM" id="SSF52540">
    <property type="entry name" value="P-loop containing nucleoside triphosphate hydrolases"/>
    <property type="match status" value="1"/>
</dbReference>
<dbReference type="InterPro" id="IPR015860">
    <property type="entry name" value="ABC_transpr_TagH-like"/>
</dbReference>
<evidence type="ECO:0000259" key="5">
    <source>
        <dbReference type="PROSITE" id="PS50893"/>
    </source>
</evidence>
<dbReference type="GO" id="GO:0005524">
    <property type="term" value="F:ATP binding"/>
    <property type="evidence" value="ECO:0007669"/>
    <property type="project" value="UniProtKB-KW"/>
</dbReference>
<evidence type="ECO:0000256" key="3">
    <source>
        <dbReference type="ARBA" id="ARBA00022741"/>
    </source>
</evidence>
<keyword evidence="2" id="KW-0813">Transport</keyword>
<dbReference type="InterPro" id="IPR017871">
    <property type="entry name" value="ABC_transporter-like_CS"/>
</dbReference>
<keyword evidence="7" id="KW-1185">Reference proteome</keyword>
<dbReference type="CDD" id="cd03220">
    <property type="entry name" value="ABC_KpsT_Wzt"/>
    <property type="match status" value="1"/>
</dbReference>
<evidence type="ECO:0000256" key="4">
    <source>
        <dbReference type="ARBA" id="ARBA00022840"/>
    </source>
</evidence>
<protein>
    <submittedName>
        <fullName evidence="6">Teichoic acids export ATP-binding protein TagH</fullName>
    </submittedName>
</protein>
<dbReference type="Pfam" id="PF00005">
    <property type="entry name" value="ABC_tran"/>
    <property type="match status" value="1"/>
</dbReference>
<organism evidence="6 7">
    <name type="scientific">Candidatus Rhabdochlamydia oedothoracis</name>
    <dbReference type="NCBI Taxonomy" id="2720720"/>
    <lineage>
        <taxon>Bacteria</taxon>
        <taxon>Pseudomonadati</taxon>
        <taxon>Chlamydiota</taxon>
        <taxon>Chlamydiia</taxon>
        <taxon>Parachlamydiales</taxon>
        <taxon>Candidatus Rhabdochlamydiaceae</taxon>
        <taxon>Candidatus Rhabdochlamydia</taxon>
    </lineage>
</organism>
<dbReference type="PANTHER" id="PTHR46743">
    <property type="entry name" value="TEICHOIC ACIDS EXPORT ATP-BINDING PROTEIN TAGH"/>
    <property type="match status" value="1"/>
</dbReference>
<dbReference type="InterPro" id="IPR050683">
    <property type="entry name" value="Bact_Polysacc_Export_ATP-bd"/>
</dbReference>